<name>A0A4P9UQN4_METBY</name>
<evidence type="ECO:0000313" key="3">
    <source>
        <dbReference type="Proteomes" id="UP000305881"/>
    </source>
</evidence>
<dbReference type="RefSeq" id="WP_017842444.1">
    <property type="nucleotide sequence ID" value="NZ_CP035467.1"/>
</dbReference>
<dbReference type="Proteomes" id="UP000305881">
    <property type="component" value="Chromosome"/>
</dbReference>
<sequence>MRVFFDSSAFVKRYISEHGTDSVLQWCDKATEIGLSGIALPEIISAFCRLYRDNKITDVQYRQLKSLLMADIEDAAICDLSPQVLMHAVSSLENNTPRGMDAIHIGSAIVLQADVFISSDKRQITAAIQAGLRVEQV</sequence>
<reference evidence="3" key="1">
    <citation type="journal article" date="2019" name="J. Bacteriol.">
        <title>A Mutagenic Screen Identifies a TonB-Dependent Receptor Required for the Lanthanide Metal Switch in the Type I Methanotroph 'Methylotuvimicrobium buryatense' 5GB1C.</title>
        <authorList>
            <person name="Groom J.D."/>
            <person name="Ford S.M."/>
            <person name="Pesesky M.W."/>
            <person name="Lidstrom M.E."/>
        </authorList>
    </citation>
    <scope>NUCLEOTIDE SEQUENCE [LARGE SCALE GENOMIC DNA]</scope>
    <source>
        <strain evidence="3">5GB1C</strain>
    </source>
</reference>
<evidence type="ECO:0000313" key="2">
    <source>
        <dbReference type="EMBL" id="QCW83738.1"/>
    </source>
</evidence>
<dbReference type="Gene3D" id="3.40.50.1010">
    <property type="entry name" value="5'-nuclease"/>
    <property type="match status" value="1"/>
</dbReference>
<dbReference type="Pfam" id="PF01850">
    <property type="entry name" value="PIN"/>
    <property type="match status" value="1"/>
</dbReference>
<organism evidence="2 3">
    <name type="scientific">Methylotuvimicrobium buryatense</name>
    <name type="common">Methylomicrobium buryatense</name>
    <dbReference type="NCBI Taxonomy" id="95641"/>
    <lineage>
        <taxon>Bacteria</taxon>
        <taxon>Pseudomonadati</taxon>
        <taxon>Pseudomonadota</taxon>
        <taxon>Gammaproteobacteria</taxon>
        <taxon>Methylococcales</taxon>
        <taxon>Methylococcaceae</taxon>
        <taxon>Methylotuvimicrobium</taxon>
    </lineage>
</organism>
<evidence type="ECO:0000259" key="1">
    <source>
        <dbReference type="Pfam" id="PF01850"/>
    </source>
</evidence>
<dbReference type="AlphaFoldDB" id="A0A4P9UQN4"/>
<protein>
    <submittedName>
        <fullName evidence="2">PIN domain-containing protein</fullName>
    </submittedName>
</protein>
<proteinExistence type="predicted"/>
<dbReference type="InterPro" id="IPR002716">
    <property type="entry name" value="PIN_dom"/>
</dbReference>
<dbReference type="CDD" id="cd09874">
    <property type="entry name" value="PIN_MT3492-like"/>
    <property type="match status" value="1"/>
</dbReference>
<feature type="domain" description="PIN" evidence="1">
    <location>
        <begin position="3"/>
        <end position="125"/>
    </location>
</feature>
<dbReference type="OrthoDB" id="5568064at2"/>
<dbReference type="KEGG" id="mbur:EQU24_16920"/>
<dbReference type="InterPro" id="IPR029060">
    <property type="entry name" value="PIN-like_dom_sf"/>
</dbReference>
<dbReference type="EMBL" id="CP035467">
    <property type="protein sequence ID" value="QCW83738.1"/>
    <property type="molecule type" value="Genomic_DNA"/>
</dbReference>
<accession>A0A4P9UQN4</accession>
<gene>
    <name evidence="2" type="ORF">EQU24_16920</name>
</gene>
<dbReference type="STRING" id="675511.GCA_000341735_04069"/>
<keyword evidence="3" id="KW-1185">Reference proteome</keyword>
<dbReference type="SUPFAM" id="SSF88723">
    <property type="entry name" value="PIN domain-like"/>
    <property type="match status" value="1"/>
</dbReference>